<dbReference type="InterPro" id="IPR000601">
    <property type="entry name" value="PKD_dom"/>
</dbReference>
<dbReference type="GO" id="GO:0004252">
    <property type="term" value="F:serine-type endopeptidase activity"/>
    <property type="evidence" value="ECO:0007669"/>
    <property type="project" value="UniProtKB-UniRule"/>
</dbReference>
<dbReference type="EMBL" id="SNZH01000001">
    <property type="protein sequence ID" value="TDR48586.1"/>
    <property type="molecule type" value="Genomic_DNA"/>
</dbReference>
<evidence type="ECO:0000259" key="14">
    <source>
        <dbReference type="PROSITE" id="PS50093"/>
    </source>
</evidence>
<dbReference type="PRINTS" id="PR00723">
    <property type="entry name" value="SUBTILISIN"/>
</dbReference>
<dbReference type="FunFam" id="3.40.50.200:FF:000022">
    <property type="entry name" value="Extracellular protease"/>
    <property type="match status" value="1"/>
</dbReference>
<dbReference type="InterPro" id="IPR036852">
    <property type="entry name" value="Peptidase_S8/S53_dom_sf"/>
</dbReference>
<dbReference type="Gene3D" id="2.60.120.380">
    <property type="match status" value="1"/>
</dbReference>
<dbReference type="FunFam" id="2.60.120.380:FF:000013">
    <property type="entry name" value="Alkaline serine protease"/>
    <property type="match status" value="1"/>
</dbReference>
<dbReference type="SUPFAM" id="SSF52743">
    <property type="entry name" value="Subtilisin-like"/>
    <property type="match status" value="1"/>
</dbReference>
<dbReference type="PROSITE" id="PS00136">
    <property type="entry name" value="SUBTILASE_ASP"/>
    <property type="match status" value="1"/>
</dbReference>
<feature type="chain" id="PRO_5020186098" evidence="13">
    <location>
        <begin position="28"/>
        <end position="797"/>
    </location>
</feature>
<comment type="caution">
    <text evidence="16">The sequence shown here is derived from an EMBL/GenBank/DDBJ whole genome shotgun (WGS) entry which is preliminary data.</text>
</comment>
<dbReference type="InterPro" id="IPR015500">
    <property type="entry name" value="Peptidase_S8_subtilisin-rel"/>
</dbReference>
<keyword evidence="7 11" id="KW-0378">Hydrolase</keyword>
<dbReference type="InterPro" id="IPR000209">
    <property type="entry name" value="Peptidase_S8/S53_dom"/>
</dbReference>
<evidence type="ECO:0000256" key="6">
    <source>
        <dbReference type="ARBA" id="ARBA00022729"/>
    </source>
</evidence>
<feature type="domain" description="P/Homo B" evidence="15">
    <location>
        <begin position="679"/>
        <end position="797"/>
    </location>
</feature>
<feature type="active site" description="Charge relay system" evidence="10 11">
    <location>
        <position position="425"/>
    </location>
</feature>
<dbReference type="CDD" id="cd00146">
    <property type="entry name" value="PKD"/>
    <property type="match status" value="1"/>
</dbReference>
<evidence type="ECO:0000256" key="11">
    <source>
        <dbReference type="PROSITE-ProRule" id="PRU01240"/>
    </source>
</evidence>
<keyword evidence="9" id="KW-0865">Zymogen</keyword>
<name>A0A4V6PYI0_9GAMM</name>
<dbReference type="SMART" id="SM00089">
    <property type="entry name" value="PKD"/>
    <property type="match status" value="1"/>
</dbReference>
<dbReference type="AlphaFoldDB" id="A0A4V6PYI0"/>
<evidence type="ECO:0000256" key="4">
    <source>
        <dbReference type="ARBA" id="ARBA00022525"/>
    </source>
</evidence>
<dbReference type="Pfam" id="PF04151">
    <property type="entry name" value="PPC"/>
    <property type="match status" value="1"/>
</dbReference>
<evidence type="ECO:0000256" key="9">
    <source>
        <dbReference type="ARBA" id="ARBA00023145"/>
    </source>
</evidence>
<keyword evidence="8 11" id="KW-0720">Serine protease</keyword>
<dbReference type="GO" id="GO:0005576">
    <property type="term" value="C:extracellular region"/>
    <property type="evidence" value="ECO:0007669"/>
    <property type="project" value="UniProtKB-SubCell"/>
</dbReference>
<feature type="domain" description="PKD" evidence="14">
    <location>
        <begin position="489"/>
        <end position="569"/>
    </location>
</feature>
<dbReference type="SUPFAM" id="SSF49299">
    <property type="entry name" value="PKD domain"/>
    <property type="match status" value="1"/>
</dbReference>
<dbReference type="Pfam" id="PF01483">
    <property type="entry name" value="P_proprotein"/>
    <property type="match status" value="1"/>
</dbReference>
<dbReference type="Pfam" id="PF00082">
    <property type="entry name" value="Peptidase_S8"/>
    <property type="match status" value="1"/>
</dbReference>
<keyword evidence="6 13" id="KW-0732">Signal</keyword>
<dbReference type="InterPro" id="IPR002884">
    <property type="entry name" value="P_dom"/>
</dbReference>
<dbReference type="Gene3D" id="2.60.40.10">
    <property type="entry name" value="Immunoglobulins"/>
    <property type="match status" value="1"/>
</dbReference>
<accession>A0A4V6PYI0</accession>
<dbReference type="InterPro" id="IPR050131">
    <property type="entry name" value="Peptidase_S8_subtilisin-like"/>
</dbReference>
<dbReference type="Gene3D" id="3.40.50.200">
    <property type="entry name" value="Peptidase S8/S53 domain"/>
    <property type="match status" value="1"/>
</dbReference>
<protein>
    <submittedName>
        <fullName evidence="16">Serine protease</fullName>
    </submittedName>
</protein>
<dbReference type="Gene3D" id="2.60.120.260">
    <property type="entry name" value="Galactose-binding domain-like"/>
    <property type="match status" value="1"/>
</dbReference>
<evidence type="ECO:0000259" key="15">
    <source>
        <dbReference type="PROSITE" id="PS51829"/>
    </source>
</evidence>
<dbReference type="InterPro" id="IPR023827">
    <property type="entry name" value="Peptidase_S8_Asp-AS"/>
</dbReference>
<dbReference type="PROSITE" id="PS50093">
    <property type="entry name" value="PKD"/>
    <property type="match status" value="1"/>
</dbReference>
<sequence length="797" mass="80371">MKVVLHRGFRRSALALALFGAAFSAQSAGLSAADRAAFADKVNFAVAAPGEKIDSFIVYYNGQEQSIQRSEALSAQAQMLAAGDVERVSKAMGFDLSIERELATGGMLLRVDTASRRGFDADAMMVEIAKNPSVSKVEPNKRVRAFLVPNDTRYSEQWDMFNSVGGMNVQTAWDVATGSGIVVAVIDTGITPHSDLAGQTVAGYDFISSSTTARDGNGRDSNPNDEGDWFATNECGVPYSSGSSWHGTHVAGTVAAIANNSKGVAGVAFNAKVQPVRVLGKCGGSIADIADAIIWSSGGTVSGVPANATPAKVINLSLGGQGACSSTEQNAINSARSRGTVLAIAAGNDNANVSGFDPGNCSGVISIAATTKAGSRASYSNYGALIDVSAPGGDGSGGAGDILSTLNSGTSTQSSETYAFYAGTSMASPHVAGLAALMLSKNPSLTPDQIETLIKNNAKPLPGTCSGGCGTGIIDAAKTLAAVGGGGGGNVAPTANFSASPSGLTVSFTDTSTDSDGTIASRAWNFGDGTTSTAANPSKTYSAAGTYTVTLTVTDNGGATNTKTSSVTVSSGGGGGNVLSNGVAVTGLSGAANGELTYTLAVPAGATGLKFEMSGGTGDADLYVKFGSAPTTSSYDCRPYLGGNAETCTIATAQTGTYYVKVRGYSAFSGVSLKGSYTTGGGGGGLFSNTTDYNIPDSGNVSSPITVSGQSGNGSTTTQVAVNIVHTYRGDLQIDLIAPNGTSTRLKNASSSDSAANVIATYSVNTSASPRNGTWQLKVTDAYSGDTGYINQWSIQF</sequence>
<dbReference type="Proteomes" id="UP000295293">
    <property type="component" value="Unassembled WGS sequence"/>
</dbReference>
<dbReference type="InterPro" id="IPR035986">
    <property type="entry name" value="PKD_dom_sf"/>
</dbReference>
<feature type="active site" description="Charge relay system" evidence="10 11">
    <location>
        <position position="187"/>
    </location>
</feature>
<evidence type="ECO:0000256" key="12">
    <source>
        <dbReference type="RuleBase" id="RU003355"/>
    </source>
</evidence>
<dbReference type="GO" id="GO:0006508">
    <property type="term" value="P:proteolysis"/>
    <property type="evidence" value="ECO:0007669"/>
    <property type="project" value="UniProtKB-KW"/>
</dbReference>
<evidence type="ECO:0000256" key="1">
    <source>
        <dbReference type="ARBA" id="ARBA00001913"/>
    </source>
</evidence>
<dbReference type="PANTHER" id="PTHR43806">
    <property type="entry name" value="PEPTIDASE S8"/>
    <property type="match status" value="1"/>
</dbReference>
<dbReference type="InterPro" id="IPR022398">
    <property type="entry name" value="Peptidase_S8_His-AS"/>
</dbReference>
<dbReference type="InterPro" id="IPR013783">
    <property type="entry name" value="Ig-like_fold"/>
</dbReference>
<evidence type="ECO:0000313" key="16">
    <source>
        <dbReference type="EMBL" id="TDR48586.1"/>
    </source>
</evidence>
<dbReference type="SUPFAM" id="SSF49785">
    <property type="entry name" value="Galactose-binding domain-like"/>
    <property type="match status" value="1"/>
</dbReference>
<evidence type="ECO:0000256" key="5">
    <source>
        <dbReference type="ARBA" id="ARBA00022670"/>
    </source>
</evidence>
<reference evidence="16 17" key="1">
    <citation type="submission" date="2019-03" db="EMBL/GenBank/DDBJ databases">
        <title>Genomic Encyclopedia of Type Strains, Phase IV (KMG-IV): sequencing the most valuable type-strain genomes for metagenomic binning, comparative biology and taxonomic classification.</title>
        <authorList>
            <person name="Goeker M."/>
        </authorList>
    </citation>
    <scope>NUCLEOTIDE SEQUENCE [LARGE SCALE GENOMIC DNA]</scope>
    <source>
        <strain evidence="16 17">DSM 21667</strain>
    </source>
</reference>
<dbReference type="Pfam" id="PF18911">
    <property type="entry name" value="PKD_4"/>
    <property type="match status" value="1"/>
</dbReference>
<dbReference type="InterPro" id="IPR007280">
    <property type="entry name" value="Peptidase_C_arc/bac"/>
</dbReference>
<dbReference type="PANTHER" id="PTHR43806:SF11">
    <property type="entry name" value="CEREVISIN-RELATED"/>
    <property type="match status" value="1"/>
</dbReference>
<evidence type="ECO:0000313" key="17">
    <source>
        <dbReference type="Proteomes" id="UP000295293"/>
    </source>
</evidence>
<keyword evidence="5 11" id="KW-0645">Protease</keyword>
<dbReference type="InterPro" id="IPR008979">
    <property type="entry name" value="Galactose-bd-like_sf"/>
</dbReference>
<evidence type="ECO:0000256" key="7">
    <source>
        <dbReference type="ARBA" id="ARBA00022801"/>
    </source>
</evidence>
<dbReference type="PROSITE" id="PS51829">
    <property type="entry name" value="P_HOMO_B"/>
    <property type="match status" value="1"/>
</dbReference>
<evidence type="ECO:0000256" key="2">
    <source>
        <dbReference type="ARBA" id="ARBA00004613"/>
    </source>
</evidence>
<evidence type="ECO:0000256" key="10">
    <source>
        <dbReference type="PIRSR" id="PIRSR615500-1"/>
    </source>
</evidence>
<dbReference type="PROSITE" id="PS51892">
    <property type="entry name" value="SUBTILASE"/>
    <property type="match status" value="1"/>
</dbReference>
<proteinExistence type="inferred from homology"/>
<keyword evidence="17" id="KW-1185">Reference proteome</keyword>
<comment type="subcellular location">
    <subcellularLocation>
        <location evidence="2">Secreted</location>
    </subcellularLocation>
</comment>
<comment type="similarity">
    <text evidence="3 11 12">Belongs to the peptidase S8 family.</text>
</comment>
<gene>
    <name evidence="16" type="ORF">DFR29_101206</name>
</gene>
<dbReference type="InterPro" id="IPR022409">
    <property type="entry name" value="PKD/Chitinase_dom"/>
</dbReference>
<comment type="cofactor">
    <cofactor evidence="1">
        <name>Ca(2+)</name>
        <dbReference type="ChEBI" id="CHEBI:29108"/>
    </cofactor>
</comment>
<keyword evidence="4" id="KW-0964">Secreted</keyword>
<feature type="signal peptide" evidence="13">
    <location>
        <begin position="1"/>
        <end position="27"/>
    </location>
</feature>
<evidence type="ECO:0000256" key="3">
    <source>
        <dbReference type="ARBA" id="ARBA00011073"/>
    </source>
</evidence>
<dbReference type="PROSITE" id="PS00138">
    <property type="entry name" value="SUBTILASE_SER"/>
    <property type="match status" value="1"/>
</dbReference>
<organism evidence="16 17">
    <name type="scientific">Tahibacter aquaticus</name>
    <dbReference type="NCBI Taxonomy" id="520092"/>
    <lineage>
        <taxon>Bacteria</taxon>
        <taxon>Pseudomonadati</taxon>
        <taxon>Pseudomonadota</taxon>
        <taxon>Gammaproteobacteria</taxon>
        <taxon>Lysobacterales</taxon>
        <taxon>Rhodanobacteraceae</taxon>
        <taxon>Tahibacter</taxon>
    </lineage>
</organism>
<dbReference type="InterPro" id="IPR023828">
    <property type="entry name" value="Peptidase_S8_Ser-AS"/>
</dbReference>
<feature type="active site" description="Charge relay system" evidence="10 11">
    <location>
        <position position="246"/>
    </location>
</feature>
<evidence type="ECO:0000256" key="13">
    <source>
        <dbReference type="SAM" id="SignalP"/>
    </source>
</evidence>
<evidence type="ECO:0000256" key="8">
    <source>
        <dbReference type="ARBA" id="ARBA00022825"/>
    </source>
</evidence>
<dbReference type="InterPro" id="IPR034176">
    <property type="entry name" value="Peptidases_S8_13"/>
</dbReference>
<dbReference type="CDD" id="cd07496">
    <property type="entry name" value="Peptidases_S8_13"/>
    <property type="match status" value="1"/>
</dbReference>
<dbReference type="PROSITE" id="PS00137">
    <property type="entry name" value="SUBTILASE_HIS"/>
    <property type="match status" value="1"/>
</dbReference>